<dbReference type="KEGG" id="age:AA314_08566"/>
<reference evidence="3 5" key="1">
    <citation type="submission" date="2015-05" db="EMBL/GenBank/DDBJ databases">
        <title>Genome assembly of Archangium gephyra DSM 2261.</title>
        <authorList>
            <person name="Sharma G."/>
            <person name="Subramanian S."/>
        </authorList>
    </citation>
    <scope>NUCLEOTIDE SEQUENCE [LARGE SCALE GENOMIC DNA]</scope>
    <source>
        <strain evidence="3 5">DSM 2261</strain>
    </source>
</reference>
<accession>A0AAC8QGC7</accession>
<dbReference type="Proteomes" id="UP000035579">
    <property type="component" value="Chromosome"/>
</dbReference>
<feature type="region of interest" description="Disordered" evidence="1">
    <location>
        <begin position="77"/>
        <end position="96"/>
    </location>
</feature>
<dbReference type="InterPro" id="IPR014807">
    <property type="entry name" value="Coa1"/>
</dbReference>
<dbReference type="Pfam" id="PF08695">
    <property type="entry name" value="Coa1"/>
    <property type="match status" value="1"/>
</dbReference>
<evidence type="ECO:0000256" key="1">
    <source>
        <dbReference type="SAM" id="MobiDB-lite"/>
    </source>
</evidence>
<keyword evidence="2" id="KW-0472">Membrane</keyword>
<gene>
    <name evidence="3" type="ORF">AA314_08566</name>
    <name evidence="4" type="ORF">ATI61_10597</name>
</gene>
<evidence type="ECO:0000313" key="4">
    <source>
        <dbReference type="EMBL" id="REG31773.1"/>
    </source>
</evidence>
<dbReference type="RefSeq" id="WP_047860093.1">
    <property type="nucleotide sequence ID" value="NZ_CP011509.1"/>
</dbReference>
<reference evidence="4 6" key="2">
    <citation type="submission" date="2018-08" db="EMBL/GenBank/DDBJ databases">
        <title>Genomic Encyclopedia of Archaeal and Bacterial Type Strains, Phase II (KMG-II): from individual species to whole genera.</title>
        <authorList>
            <person name="Goeker M."/>
        </authorList>
    </citation>
    <scope>NUCLEOTIDE SEQUENCE [LARGE SCALE GENOMIC DNA]</scope>
    <source>
        <strain evidence="4 6">DSM 2261</strain>
    </source>
</reference>
<proteinExistence type="predicted"/>
<feature type="compositionally biased region" description="Polar residues" evidence="1">
    <location>
        <begin position="79"/>
        <end position="96"/>
    </location>
</feature>
<feature type="compositionally biased region" description="Basic and acidic residues" evidence="1">
    <location>
        <begin position="174"/>
        <end position="193"/>
    </location>
</feature>
<evidence type="ECO:0000313" key="6">
    <source>
        <dbReference type="Proteomes" id="UP000256345"/>
    </source>
</evidence>
<dbReference type="AlphaFoldDB" id="A0AAC8QGC7"/>
<feature type="region of interest" description="Disordered" evidence="1">
    <location>
        <begin position="143"/>
        <end position="193"/>
    </location>
</feature>
<protein>
    <submittedName>
        <fullName evidence="4">Cytochrome oxidase complex assembly protein 1</fullName>
    </submittedName>
</protein>
<dbReference type="Proteomes" id="UP000256345">
    <property type="component" value="Unassembled WGS sequence"/>
</dbReference>
<dbReference type="EMBL" id="CP011509">
    <property type="protein sequence ID" value="AKJ06940.1"/>
    <property type="molecule type" value="Genomic_DNA"/>
</dbReference>
<sequence>MNTMSEGQLVPQPGWWSRNWKWAVPSGCLGLLLSCGCLGALLFSATAWQSLRGTGVLVDAVTQARQSLEVREALGEPIESSTVPQQFSMHSGNEGSSAQFAVGVRGPKASGTLYGEGYKKDDEEVWTFTTLKVEVPDHPVINLLGPTPEPAPDIVPFDPKSLPDVEPLPEDDEPAPRKPERGRSGKGQEDIQL</sequence>
<evidence type="ECO:0000256" key="2">
    <source>
        <dbReference type="SAM" id="Phobius"/>
    </source>
</evidence>
<name>A0AAC8QGC7_9BACT</name>
<evidence type="ECO:0000313" key="5">
    <source>
        <dbReference type="Proteomes" id="UP000035579"/>
    </source>
</evidence>
<feature type="transmembrane region" description="Helical" evidence="2">
    <location>
        <begin position="20"/>
        <end position="43"/>
    </location>
</feature>
<keyword evidence="6" id="KW-1185">Reference proteome</keyword>
<keyword evidence="2" id="KW-1133">Transmembrane helix</keyword>
<organism evidence="3 5">
    <name type="scientific">Archangium gephyra</name>
    <dbReference type="NCBI Taxonomy" id="48"/>
    <lineage>
        <taxon>Bacteria</taxon>
        <taxon>Pseudomonadati</taxon>
        <taxon>Myxococcota</taxon>
        <taxon>Myxococcia</taxon>
        <taxon>Myxococcales</taxon>
        <taxon>Cystobacterineae</taxon>
        <taxon>Archangiaceae</taxon>
        <taxon>Archangium</taxon>
    </lineage>
</organism>
<evidence type="ECO:0000313" key="3">
    <source>
        <dbReference type="EMBL" id="AKJ06940.1"/>
    </source>
</evidence>
<keyword evidence="2" id="KW-0812">Transmembrane</keyword>
<dbReference type="EMBL" id="QUMU01000005">
    <property type="protein sequence ID" value="REG31773.1"/>
    <property type="molecule type" value="Genomic_DNA"/>
</dbReference>